<comment type="caution">
    <text evidence="9">The sequence shown here is derived from an EMBL/GenBank/DDBJ whole genome shotgun (WGS) entry which is preliminary data.</text>
</comment>
<keyword evidence="6 7" id="KW-0472">Membrane</keyword>
<keyword evidence="5 7" id="KW-1133">Transmembrane helix</keyword>
<feature type="transmembrane region" description="Helical" evidence="7">
    <location>
        <begin position="244"/>
        <end position="268"/>
    </location>
</feature>
<feature type="transmembrane region" description="Helical" evidence="7">
    <location>
        <begin position="183"/>
        <end position="204"/>
    </location>
</feature>
<keyword evidence="2 7" id="KW-0813">Transport</keyword>
<dbReference type="GO" id="GO:0005886">
    <property type="term" value="C:plasma membrane"/>
    <property type="evidence" value="ECO:0007669"/>
    <property type="project" value="UniProtKB-SubCell"/>
</dbReference>
<evidence type="ECO:0000256" key="2">
    <source>
        <dbReference type="ARBA" id="ARBA00022448"/>
    </source>
</evidence>
<evidence type="ECO:0000313" key="10">
    <source>
        <dbReference type="Proteomes" id="UP000636960"/>
    </source>
</evidence>
<comment type="subcellular location">
    <subcellularLocation>
        <location evidence="1 7">Cell membrane</location>
        <topology evidence="1 7">Multi-pass membrane protein</topology>
    </subcellularLocation>
</comment>
<gene>
    <name evidence="9" type="ORF">Ari01nite_70530</name>
</gene>
<keyword evidence="4 7" id="KW-0812">Transmembrane</keyword>
<evidence type="ECO:0000256" key="5">
    <source>
        <dbReference type="ARBA" id="ARBA00022989"/>
    </source>
</evidence>
<feature type="transmembrane region" description="Helical" evidence="7">
    <location>
        <begin position="210"/>
        <end position="232"/>
    </location>
</feature>
<dbReference type="EMBL" id="BOMV01000075">
    <property type="protein sequence ID" value="GIE99588.1"/>
    <property type="molecule type" value="Genomic_DNA"/>
</dbReference>
<feature type="domain" description="ABC transmembrane type-1" evidence="8">
    <location>
        <begin position="71"/>
        <end position="263"/>
    </location>
</feature>
<feature type="transmembrane region" description="Helical" evidence="7">
    <location>
        <begin position="108"/>
        <end position="128"/>
    </location>
</feature>
<evidence type="ECO:0000256" key="3">
    <source>
        <dbReference type="ARBA" id="ARBA00022475"/>
    </source>
</evidence>
<reference evidence="9" key="1">
    <citation type="submission" date="2021-01" db="EMBL/GenBank/DDBJ databases">
        <title>Whole genome shotgun sequence of Actinoplanes rishiriensis NBRC 108556.</title>
        <authorList>
            <person name="Komaki H."/>
            <person name="Tamura T."/>
        </authorList>
    </citation>
    <scope>NUCLEOTIDE SEQUENCE</scope>
    <source>
        <strain evidence="9">NBRC 108556</strain>
    </source>
</reference>
<feature type="transmembrane region" description="Helical" evidence="7">
    <location>
        <begin position="140"/>
        <end position="162"/>
    </location>
</feature>
<dbReference type="Gene3D" id="1.10.3720.10">
    <property type="entry name" value="MetI-like"/>
    <property type="match status" value="1"/>
</dbReference>
<organism evidence="9 10">
    <name type="scientific">Paractinoplanes rishiriensis</name>
    <dbReference type="NCBI Taxonomy" id="1050105"/>
    <lineage>
        <taxon>Bacteria</taxon>
        <taxon>Bacillati</taxon>
        <taxon>Actinomycetota</taxon>
        <taxon>Actinomycetes</taxon>
        <taxon>Micromonosporales</taxon>
        <taxon>Micromonosporaceae</taxon>
        <taxon>Paractinoplanes</taxon>
    </lineage>
</organism>
<dbReference type="RefSeq" id="WP_203786576.1">
    <property type="nucleotide sequence ID" value="NZ_BOMV01000075.1"/>
</dbReference>
<dbReference type="AlphaFoldDB" id="A0A919K6U1"/>
<comment type="similarity">
    <text evidence="7">Belongs to the binding-protein-dependent transport system permease family.</text>
</comment>
<sequence>MSAISRRSAAMLVMAVCTVYFLTPLWWLFVGSTKAGAQVIGSGGLWFDEFELGENIGTVLTYSDGIFVRWLLNSVGYTVGAAALGTLLAGMCGYALAKYRFPGRETLFNIVLGGVLVPATALALPLFLMFSQVQAANTFWAVFLPSLVNPFGVYLARIYAASSVPDELMEAARIDGSGEVRTFFTLSVRLMAPALVTIFLFHFVAVWNNFLLPLIMLGNEKLFPVTLGLYTWNSQVDQRPELRGLVLVGAFLSLAPMIIAFLSLQRFWRSGLGAGSSK</sequence>
<accession>A0A919K6U1</accession>
<evidence type="ECO:0000256" key="7">
    <source>
        <dbReference type="RuleBase" id="RU363032"/>
    </source>
</evidence>
<evidence type="ECO:0000259" key="8">
    <source>
        <dbReference type="PROSITE" id="PS50928"/>
    </source>
</evidence>
<dbReference type="InterPro" id="IPR000515">
    <property type="entry name" value="MetI-like"/>
</dbReference>
<dbReference type="InterPro" id="IPR035906">
    <property type="entry name" value="MetI-like_sf"/>
</dbReference>
<evidence type="ECO:0000256" key="6">
    <source>
        <dbReference type="ARBA" id="ARBA00023136"/>
    </source>
</evidence>
<evidence type="ECO:0000313" key="9">
    <source>
        <dbReference type="EMBL" id="GIE99588.1"/>
    </source>
</evidence>
<protein>
    <submittedName>
        <fullName evidence="9">Sugar ABC transporter permease</fullName>
    </submittedName>
</protein>
<feature type="transmembrane region" description="Helical" evidence="7">
    <location>
        <begin position="75"/>
        <end position="96"/>
    </location>
</feature>
<dbReference type="PROSITE" id="PS50928">
    <property type="entry name" value="ABC_TM1"/>
    <property type="match status" value="1"/>
</dbReference>
<feature type="transmembrane region" description="Helical" evidence="7">
    <location>
        <begin position="9"/>
        <end position="29"/>
    </location>
</feature>
<dbReference type="GO" id="GO:0055085">
    <property type="term" value="P:transmembrane transport"/>
    <property type="evidence" value="ECO:0007669"/>
    <property type="project" value="InterPro"/>
</dbReference>
<name>A0A919K6U1_9ACTN</name>
<evidence type="ECO:0000256" key="1">
    <source>
        <dbReference type="ARBA" id="ARBA00004651"/>
    </source>
</evidence>
<dbReference type="SUPFAM" id="SSF161098">
    <property type="entry name" value="MetI-like"/>
    <property type="match status" value="1"/>
</dbReference>
<dbReference type="PANTHER" id="PTHR43744:SF12">
    <property type="entry name" value="ABC TRANSPORTER PERMEASE PROTEIN MG189-RELATED"/>
    <property type="match status" value="1"/>
</dbReference>
<keyword evidence="10" id="KW-1185">Reference proteome</keyword>
<evidence type="ECO:0000256" key="4">
    <source>
        <dbReference type="ARBA" id="ARBA00022692"/>
    </source>
</evidence>
<dbReference type="Pfam" id="PF00528">
    <property type="entry name" value="BPD_transp_1"/>
    <property type="match status" value="1"/>
</dbReference>
<dbReference type="PANTHER" id="PTHR43744">
    <property type="entry name" value="ABC TRANSPORTER PERMEASE PROTEIN MG189-RELATED-RELATED"/>
    <property type="match status" value="1"/>
</dbReference>
<proteinExistence type="inferred from homology"/>
<keyword evidence="3" id="KW-1003">Cell membrane</keyword>
<dbReference type="CDD" id="cd06261">
    <property type="entry name" value="TM_PBP2"/>
    <property type="match status" value="1"/>
</dbReference>
<dbReference type="Proteomes" id="UP000636960">
    <property type="component" value="Unassembled WGS sequence"/>
</dbReference>